<comment type="caution">
    <text evidence="2">The sequence shown here is derived from an EMBL/GenBank/DDBJ whole genome shotgun (WGS) entry which is preliminary data.</text>
</comment>
<dbReference type="EMBL" id="JBHSGB010000010">
    <property type="protein sequence ID" value="MFC4655494.1"/>
    <property type="molecule type" value="Genomic_DNA"/>
</dbReference>
<evidence type="ECO:0000313" key="3">
    <source>
        <dbReference type="Proteomes" id="UP001595962"/>
    </source>
</evidence>
<feature type="signal peptide" evidence="1">
    <location>
        <begin position="1"/>
        <end position="17"/>
    </location>
</feature>
<accession>A0ABV9JMJ1</accession>
<dbReference type="RefSeq" id="WP_377333991.1">
    <property type="nucleotide sequence ID" value="NZ_JBHSGB010000010.1"/>
</dbReference>
<keyword evidence="1" id="KW-0732">Signal</keyword>
<sequence>MRIFLLPLLLCSAVLMAEETGQANAEGNALSYALKVAKPFKPTSISTCPDDTALSVLLDAEKQQLWQHYWQEQAASDRQSALYHWVYGPDWLSRFEHQLFPQQHRLKKAARLGDNYRYQYEFDQSEQANLAFPDVLVFDMEFAGFINPQTPDLRIRLNKDLSRVAGVADLDLALNQRMVNNPCLVTTLNAAMKAEQVELKVAGKAVKQLKLSDELLPSQLCVVEIHQQQQLLGSFMMPATQC</sequence>
<name>A0ABV9JMJ1_9GAMM</name>
<protein>
    <submittedName>
        <fullName evidence="2">Uncharacterized protein</fullName>
    </submittedName>
</protein>
<feature type="chain" id="PRO_5047460795" evidence="1">
    <location>
        <begin position="18"/>
        <end position="242"/>
    </location>
</feature>
<evidence type="ECO:0000256" key="1">
    <source>
        <dbReference type="SAM" id="SignalP"/>
    </source>
</evidence>
<keyword evidence="3" id="KW-1185">Reference proteome</keyword>
<evidence type="ECO:0000313" key="2">
    <source>
        <dbReference type="EMBL" id="MFC4655494.1"/>
    </source>
</evidence>
<proteinExistence type="predicted"/>
<dbReference type="Proteomes" id="UP001595962">
    <property type="component" value="Unassembled WGS sequence"/>
</dbReference>
<gene>
    <name evidence="2" type="ORF">ACFO3I_10770</name>
</gene>
<reference evidence="3" key="1">
    <citation type="journal article" date="2019" name="Int. J. Syst. Evol. Microbiol.">
        <title>The Global Catalogue of Microorganisms (GCM) 10K type strain sequencing project: providing services to taxonomists for standard genome sequencing and annotation.</title>
        <authorList>
            <consortium name="The Broad Institute Genomics Platform"/>
            <consortium name="The Broad Institute Genome Sequencing Center for Infectious Disease"/>
            <person name="Wu L."/>
            <person name="Ma J."/>
        </authorList>
    </citation>
    <scope>NUCLEOTIDE SEQUENCE [LARGE SCALE GENOMIC DNA]</scope>
    <source>
        <strain evidence="3">DT28</strain>
    </source>
</reference>
<organism evidence="2 3">
    <name type="scientific">Rheinheimera marina</name>
    <dbReference type="NCBI Taxonomy" id="1774958"/>
    <lineage>
        <taxon>Bacteria</taxon>
        <taxon>Pseudomonadati</taxon>
        <taxon>Pseudomonadota</taxon>
        <taxon>Gammaproteobacteria</taxon>
        <taxon>Chromatiales</taxon>
        <taxon>Chromatiaceae</taxon>
        <taxon>Rheinheimera</taxon>
    </lineage>
</organism>